<evidence type="ECO:0000313" key="2">
    <source>
        <dbReference type="Proteomes" id="UP000022311"/>
    </source>
</evidence>
<proteinExistence type="predicted"/>
<dbReference type="AlphaFoldDB" id="A0AAV3M7B1"/>
<organism evidence="1 2">
    <name type="scientific">Providencia alcalifaciens 205/92</name>
    <dbReference type="NCBI Taxonomy" id="1256988"/>
    <lineage>
        <taxon>Bacteria</taxon>
        <taxon>Pseudomonadati</taxon>
        <taxon>Pseudomonadota</taxon>
        <taxon>Gammaproteobacteria</taxon>
        <taxon>Enterobacterales</taxon>
        <taxon>Morganellaceae</taxon>
        <taxon>Providencia</taxon>
    </lineage>
</organism>
<comment type="caution">
    <text evidence="1">The sequence shown here is derived from an EMBL/GenBank/DDBJ whole genome shotgun (WGS) entry which is preliminary data.</text>
</comment>
<dbReference type="EMBL" id="JALD01000038">
    <property type="protein sequence ID" value="EUD11664.1"/>
    <property type="molecule type" value="Genomic_DNA"/>
</dbReference>
<protein>
    <submittedName>
        <fullName evidence="1">Uncharacterized protein</fullName>
    </submittedName>
</protein>
<dbReference type="Proteomes" id="UP000022311">
    <property type="component" value="Unassembled WGS sequence"/>
</dbReference>
<reference evidence="1 2" key="1">
    <citation type="submission" date="2014-01" db="EMBL/GenBank/DDBJ databases">
        <authorList>
            <person name="Durkin A.S."/>
            <person name="McCorrison J."/>
            <person name="Torralba M."/>
            <person name="Gillis M."/>
            <person name="Haft D.H."/>
            <person name="Methe B."/>
            <person name="Sutton G."/>
            <person name="Nelson K.E."/>
        </authorList>
    </citation>
    <scope>NUCLEOTIDE SEQUENCE [LARGE SCALE GENOMIC DNA]</scope>
    <source>
        <strain evidence="1 2">205/92</strain>
    </source>
</reference>
<name>A0AAV3M7B1_9GAMM</name>
<sequence length="47" mass="5706">MRSSFKKRTRSKARFFDINTHAPINISHHYSGLMKISNITRRYFYAR</sequence>
<accession>A0AAV3M7B1</accession>
<evidence type="ECO:0000313" key="1">
    <source>
        <dbReference type="EMBL" id="EUD11664.1"/>
    </source>
</evidence>
<gene>
    <name evidence="1" type="ORF">HMPREF1563_0350</name>
</gene>